<dbReference type="Pfam" id="PF00201">
    <property type="entry name" value="UDPGT"/>
    <property type="match status" value="1"/>
</dbReference>
<evidence type="ECO:0000313" key="4">
    <source>
        <dbReference type="EMBL" id="KAJ7615306.1"/>
    </source>
</evidence>
<dbReference type="AlphaFoldDB" id="A0AAD7FEA9"/>
<dbReference type="Gene3D" id="3.40.50.2000">
    <property type="entry name" value="Glycogen Phosphorylase B"/>
    <property type="match status" value="2"/>
</dbReference>
<evidence type="ECO:0000256" key="3">
    <source>
        <dbReference type="SAM" id="SignalP"/>
    </source>
</evidence>
<dbReference type="InterPro" id="IPR002213">
    <property type="entry name" value="UDP_glucos_trans"/>
</dbReference>
<dbReference type="PANTHER" id="PTHR48047">
    <property type="entry name" value="GLYCOSYLTRANSFERASE"/>
    <property type="match status" value="1"/>
</dbReference>
<comment type="caution">
    <text evidence="4">The sequence shown here is derived from an EMBL/GenBank/DDBJ whole genome shotgun (WGS) entry which is preliminary data.</text>
</comment>
<dbReference type="Proteomes" id="UP001221142">
    <property type="component" value="Unassembled WGS sequence"/>
</dbReference>
<sequence>MPAHIVCLLIPAWGHAVPYIQIATQLIQRDPALVITIVQHNVLVAQMEEELRRYAYDSSRLRLIGVGSKQITPGPKFLGEALKEIADGWMGFLPELAEGSDEWPTPRTIHMDFFGGGYVVEQTKETLGPTVKILVWWSTALVSMHGLLNRYDNAVIAQEIHDDEQRRAGRSLEDILDAVTLAANGTDKLAGEIVKNPGLSDMYDYEQTPFAAGLRPPIIGTRFAAAQKLAKLADGYIVPTSTCLEPVGVPYYKEYYKARGQELFTIGVQVQENFWQHGTDPISSVGNRTIEEFLSKSVREYGHKSVLYISFGSVFFPIMTPDLIQALVQTLLDLPQPFPFLFVLGSKLAAMSLPAELIQRVNASGRGLIFGSWVNQGAILRSGAVGWFLAHGGFNSIGESLSLGIPLIFWPVAAEQSINAALLASDPNPVALELFQVRVGPQRAPSLRTSVAITGSVVAAEEEFRATFAEARGERGGDLRANAEGLAKKLREVRGGEGRTELQRLAGF</sequence>
<reference evidence="4" key="1">
    <citation type="submission" date="2023-03" db="EMBL/GenBank/DDBJ databases">
        <title>Massive genome expansion in bonnet fungi (Mycena s.s.) driven by repeated elements and novel gene families across ecological guilds.</title>
        <authorList>
            <consortium name="Lawrence Berkeley National Laboratory"/>
            <person name="Harder C.B."/>
            <person name="Miyauchi S."/>
            <person name="Viragh M."/>
            <person name="Kuo A."/>
            <person name="Thoen E."/>
            <person name="Andreopoulos B."/>
            <person name="Lu D."/>
            <person name="Skrede I."/>
            <person name="Drula E."/>
            <person name="Henrissat B."/>
            <person name="Morin E."/>
            <person name="Kohler A."/>
            <person name="Barry K."/>
            <person name="LaButti K."/>
            <person name="Morin E."/>
            <person name="Salamov A."/>
            <person name="Lipzen A."/>
            <person name="Mereny Z."/>
            <person name="Hegedus B."/>
            <person name="Baldrian P."/>
            <person name="Stursova M."/>
            <person name="Weitz H."/>
            <person name="Taylor A."/>
            <person name="Grigoriev I.V."/>
            <person name="Nagy L.G."/>
            <person name="Martin F."/>
            <person name="Kauserud H."/>
        </authorList>
    </citation>
    <scope>NUCLEOTIDE SEQUENCE</scope>
    <source>
        <strain evidence="4">9284</strain>
    </source>
</reference>
<keyword evidence="2" id="KW-0808">Transferase</keyword>
<organism evidence="4 5">
    <name type="scientific">Roridomyces roridus</name>
    <dbReference type="NCBI Taxonomy" id="1738132"/>
    <lineage>
        <taxon>Eukaryota</taxon>
        <taxon>Fungi</taxon>
        <taxon>Dikarya</taxon>
        <taxon>Basidiomycota</taxon>
        <taxon>Agaricomycotina</taxon>
        <taxon>Agaricomycetes</taxon>
        <taxon>Agaricomycetidae</taxon>
        <taxon>Agaricales</taxon>
        <taxon>Marasmiineae</taxon>
        <taxon>Mycenaceae</taxon>
        <taxon>Roridomyces</taxon>
    </lineage>
</organism>
<keyword evidence="3" id="KW-0732">Signal</keyword>
<comment type="similarity">
    <text evidence="1">Belongs to the UDP-glycosyltransferase family.</text>
</comment>
<feature type="chain" id="PRO_5042020925" evidence="3">
    <location>
        <begin position="17"/>
        <end position="508"/>
    </location>
</feature>
<evidence type="ECO:0000256" key="2">
    <source>
        <dbReference type="ARBA" id="ARBA00022679"/>
    </source>
</evidence>
<dbReference type="SUPFAM" id="SSF53756">
    <property type="entry name" value="UDP-Glycosyltransferase/glycogen phosphorylase"/>
    <property type="match status" value="1"/>
</dbReference>
<keyword evidence="5" id="KW-1185">Reference proteome</keyword>
<dbReference type="EMBL" id="JARKIF010000024">
    <property type="protein sequence ID" value="KAJ7615306.1"/>
    <property type="molecule type" value="Genomic_DNA"/>
</dbReference>
<feature type="signal peptide" evidence="3">
    <location>
        <begin position="1"/>
        <end position="16"/>
    </location>
</feature>
<name>A0AAD7FEA9_9AGAR</name>
<proteinExistence type="inferred from homology"/>
<gene>
    <name evidence="4" type="ORF">FB45DRAFT_841793</name>
</gene>
<dbReference type="GO" id="GO:0035251">
    <property type="term" value="F:UDP-glucosyltransferase activity"/>
    <property type="evidence" value="ECO:0007669"/>
    <property type="project" value="TreeGrafter"/>
</dbReference>
<evidence type="ECO:0000313" key="5">
    <source>
        <dbReference type="Proteomes" id="UP001221142"/>
    </source>
</evidence>
<accession>A0AAD7FEA9</accession>
<evidence type="ECO:0000256" key="1">
    <source>
        <dbReference type="ARBA" id="ARBA00009995"/>
    </source>
</evidence>
<protein>
    <submittedName>
        <fullName evidence="4">Uncharacterized protein</fullName>
    </submittedName>
</protein>